<comment type="function">
    <text evidence="9">Probably acts as a heme chaperone, transferring heme to an unknown acceptor. Binds one molecule of heme per monomer, possibly covalently. Binds 1 [4Fe-4S] cluster. The cluster is coordinated with 3 cysteines and an exchangeable S-adenosyl-L-methionine.</text>
</comment>
<dbReference type="PANTHER" id="PTHR13932:SF5">
    <property type="entry name" value="RADICAL S-ADENOSYL METHIONINE DOMAIN-CONTAINING PROTEIN 1, MITOCHONDRIAL"/>
    <property type="match status" value="1"/>
</dbReference>
<organism evidence="11 12">
    <name type="scientific">Sulfoacidibacillus ferrooxidans</name>
    <dbReference type="NCBI Taxonomy" id="2005001"/>
    <lineage>
        <taxon>Bacteria</taxon>
        <taxon>Bacillati</taxon>
        <taxon>Bacillota</taxon>
        <taxon>Bacilli</taxon>
        <taxon>Bacillales</taxon>
        <taxon>Alicyclobacillaceae</taxon>
        <taxon>Sulfoacidibacillus</taxon>
    </lineage>
</organism>
<dbReference type="RefSeq" id="WP_241711526.1">
    <property type="nucleotide sequence ID" value="NZ_JALBUF010000001.1"/>
</dbReference>
<evidence type="ECO:0000256" key="3">
    <source>
        <dbReference type="ARBA" id="ARBA00022617"/>
    </source>
</evidence>
<dbReference type="SFLD" id="SFLDF00288">
    <property type="entry name" value="HemN-like__clustered_with_nucl"/>
    <property type="match status" value="1"/>
</dbReference>
<dbReference type="InterPro" id="IPR007197">
    <property type="entry name" value="rSAM"/>
</dbReference>
<evidence type="ECO:0000256" key="8">
    <source>
        <dbReference type="ARBA" id="ARBA00023186"/>
    </source>
</evidence>
<dbReference type="SFLD" id="SFLDF00562">
    <property type="entry name" value="HemN-like__clustered_with_heat"/>
    <property type="match status" value="1"/>
</dbReference>
<evidence type="ECO:0000256" key="4">
    <source>
        <dbReference type="ARBA" id="ARBA00022691"/>
    </source>
</evidence>
<dbReference type="Gene3D" id="3.20.20.70">
    <property type="entry name" value="Aldolase class I"/>
    <property type="match status" value="1"/>
</dbReference>
<feature type="domain" description="Radical SAM core" evidence="10">
    <location>
        <begin position="6"/>
        <end position="246"/>
    </location>
</feature>
<reference evidence="11" key="1">
    <citation type="submission" date="2022-03" db="EMBL/GenBank/DDBJ databases">
        <title>Draft Genome Sequence of Firmicute Strain S0AB, a Heterotrophic Iron/Sulfur-Oxidizing Extreme Acidophile.</title>
        <authorList>
            <person name="Vergara E."/>
            <person name="Pakostova E."/>
            <person name="Johnson D.B."/>
            <person name="Holmes D.S."/>
        </authorList>
    </citation>
    <scope>NUCLEOTIDE SEQUENCE</scope>
    <source>
        <strain evidence="11">S0AB</strain>
    </source>
</reference>
<keyword evidence="6 9" id="KW-0408">Iron</keyword>
<name>A0A9X2AAS1_9BACL</name>
<evidence type="ECO:0000256" key="5">
    <source>
        <dbReference type="ARBA" id="ARBA00022723"/>
    </source>
</evidence>
<dbReference type="InterPro" id="IPR010723">
    <property type="entry name" value="HemN_C"/>
</dbReference>
<comment type="subcellular location">
    <subcellularLocation>
        <location evidence="9">Cytoplasm</location>
    </subcellularLocation>
</comment>
<dbReference type="NCBIfam" id="TIGR00539">
    <property type="entry name" value="hemN_rel"/>
    <property type="match status" value="1"/>
</dbReference>
<keyword evidence="12" id="KW-1185">Reference proteome</keyword>
<dbReference type="Pfam" id="PF04055">
    <property type="entry name" value="Radical_SAM"/>
    <property type="match status" value="1"/>
</dbReference>
<keyword evidence="4 9" id="KW-0949">S-adenosyl-L-methionine</keyword>
<keyword evidence="9" id="KW-0963">Cytoplasm</keyword>
<evidence type="ECO:0000256" key="2">
    <source>
        <dbReference type="ARBA" id="ARBA00017228"/>
    </source>
</evidence>
<dbReference type="InterPro" id="IPR058240">
    <property type="entry name" value="rSAM_sf"/>
</dbReference>
<evidence type="ECO:0000256" key="9">
    <source>
        <dbReference type="RuleBase" id="RU364116"/>
    </source>
</evidence>
<keyword evidence="11" id="KW-0560">Oxidoreductase</keyword>
<dbReference type="GO" id="GO:0006779">
    <property type="term" value="P:porphyrin-containing compound biosynthetic process"/>
    <property type="evidence" value="ECO:0007669"/>
    <property type="project" value="InterPro"/>
</dbReference>
<dbReference type="PANTHER" id="PTHR13932">
    <property type="entry name" value="COPROPORPHYRINIGEN III OXIDASE"/>
    <property type="match status" value="1"/>
</dbReference>
<proteinExistence type="inferred from homology"/>
<dbReference type="InterPro" id="IPR013785">
    <property type="entry name" value="Aldolase_TIM"/>
</dbReference>
<dbReference type="SUPFAM" id="SSF102114">
    <property type="entry name" value="Radical SAM enzymes"/>
    <property type="match status" value="1"/>
</dbReference>
<evidence type="ECO:0000256" key="6">
    <source>
        <dbReference type="ARBA" id="ARBA00023004"/>
    </source>
</evidence>
<protein>
    <recommendedName>
        <fullName evidence="2 9">Heme chaperone HemW</fullName>
    </recommendedName>
</protein>
<dbReference type="InterPro" id="IPR004559">
    <property type="entry name" value="HemW-like"/>
</dbReference>
<dbReference type="InterPro" id="IPR006638">
    <property type="entry name" value="Elp3/MiaA/NifB-like_rSAM"/>
</dbReference>
<keyword evidence="9" id="KW-0004">4Fe-4S</keyword>
<accession>A0A9X2AAS1</accession>
<evidence type="ECO:0000313" key="11">
    <source>
        <dbReference type="EMBL" id="MCI0181899.1"/>
    </source>
</evidence>
<keyword evidence="8 9" id="KW-0143">Chaperone</keyword>
<keyword evidence="7 9" id="KW-0411">Iron-sulfur</keyword>
<keyword evidence="5 9" id="KW-0479">Metal-binding</keyword>
<dbReference type="SFLD" id="SFLDG01065">
    <property type="entry name" value="anaerobic_coproporphyrinogen-I"/>
    <property type="match status" value="1"/>
</dbReference>
<dbReference type="GO" id="GO:0004109">
    <property type="term" value="F:coproporphyrinogen oxidase activity"/>
    <property type="evidence" value="ECO:0007669"/>
    <property type="project" value="InterPro"/>
</dbReference>
<sequence length="392" mass="44593">MIEAPLFAMPPKALYVHIPFCSSKCFYCDFNSFVSSDAVRAAYVRALLVEISMLHDEQFGVHARPKLETIFFGGGTPTLLTSSEFTEVAKHIHALYDIGDETEWTVEANPGSVDRQKLSALWENGVNRLSFGAQTFNETLLQVIGRLHDAHDVEHSVHAAIEQGFTRINLDLMLGLPEQTLADVEESLHRALQTGVSHISAYGLKVEENTPFYKWQKEGLLHLPQEEAEVEMYEYVRAYLRDEGFAQYEISNFSKPFDEARHNLMYWENRSYLAVGAGAHGYTGNQRYENERSLSAYSEVIRQGKRPVASTHRVSATEAMEDTMMLGLRLQQGVERKRFFSFHGQELDAVFGSLLTTLCERGWIAQNNERVWIPPQYDEVANEIFSLFVGYL</sequence>
<gene>
    <name evidence="11" type="primary">hemN</name>
    <name evidence="11" type="ORF">MM817_00146</name>
</gene>
<evidence type="ECO:0000313" key="12">
    <source>
        <dbReference type="Proteomes" id="UP001139263"/>
    </source>
</evidence>
<dbReference type="PROSITE" id="PS51918">
    <property type="entry name" value="RADICAL_SAM"/>
    <property type="match status" value="1"/>
</dbReference>
<dbReference type="SFLD" id="SFLDS00029">
    <property type="entry name" value="Radical_SAM"/>
    <property type="match status" value="1"/>
</dbReference>
<dbReference type="GO" id="GO:0005737">
    <property type="term" value="C:cytoplasm"/>
    <property type="evidence" value="ECO:0007669"/>
    <property type="project" value="UniProtKB-SubCell"/>
</dbReference>
<dbReference type="Pfam" id="PF06969">
    <property type="entry name" value="HemN_C"/>
    <property type="match status" value="1"/>
</dbReference>
<dbReference type="EMBL" id="JALBUF010000001">
    <property type="protein sequence ID" value="MCI0181899.1"/>
    <property type="molecule type" value="Genomic_DNA"/>
</dbReference>
<comment type="similarity">
    <text evidence="1">Belongs to the anaerobic coproporphyrinogen-III oxidase family. HemW subfamily.</text>
</comment>
<dbReference type="SFLD" id="SFLDG01082">
    <property type="entry name" value="B12-binding_domain_containing"/>
    <property type="match status" value="1"/>
</dbReference>
<evidence type="ECO:0000259" key="10">
    <source>
        <dbReference type="PROSITE" id="PS51918"/>
    </source>
</evidence>
<keyword evidence="3 9" id="KW-0349">Heme</keyword>
<evidence type="ECO:0000256" key="7">
    <source>
        <dbReference type="ARBA" id="ARBA00023014"/>
    </source>
</evidence>
<comment type="caution">
    <text evidence="11">The sequence shown here is derived from an EMBL/GenBank/DDBJ whole genome shotgun (WGS) entry which is preliminary data.</text>
</comment>
<dbReference type="AlphaFoldDB" id="A0A9X2AAS1"/>
<dbReference type="GO" id="GO:0051539">
    <property type="term" value="F:4 iron, 4 sulfur cluster binding"/>
    <property type="evidence" value="ECO:0007669"/>
    <property type="project" value="UniProtKB-UniRule"/>
</dbReference>
<dbReference type="InterPro" id="IPR034505">
    <property type="entry name" value="Coproporphyrinogen-III_oxidase"/>
</dbReference>
<evidence type="ECO:0000256" key="1">
    <source>
        <dbReference type="ARBA" id="ARBA00006100"/>
    </source>
</evidence>
<dbReference type="Proteomes" id="UP001139263">
    <property type="component" value="Unassembled WGS sequence"/>
</dbReference>
<dbReference type="GO" id="GO:0046872">
    <property type="term" value="F:metal ion binding"/>
    <property type="evidence" value="ECO:0007669"/>
    <property type="project" value="UniProtKB-UniRule"/>
</dbReference>
<dbReference type="CDD" id="cd01335">
    <property type="entry name" value="Radical_SAM"/>
    <property type="match status" value="1"/>
</dbReference>
<dbReference type="SMART" id="SM00729">
    <property type="entry name" value="Elp3"/>
    <property type="match status" value="1"/>
</dbReference>